<dbReference type="Pfam" id="PF00892">
    <property type="entry name" value="EamA"/>
    <property type="match status" value="1"/>
</dbReference>
<feature type="signal peptide" evidence="6">
    <location>
        <begin position="1"/>
        <end position="27"/>
    </location>
</feature>
<dbReference type="GO" id="GO:0016020">
    <property type="term" value="C:membrane"/>
    <property type="evidence" value="ECO:0007669"/>
    <property type="project" value="UniProtKB-SubCell"/>
</dbReference>
<feature type="transmembrane region" description="Helical" evidence="5">
    <location>
        <begin position="114"/>
        <end position="133"/>
    </location>
</feature>
<comment type="caution">
    <text evidence="8">The sequence shown here is derived from an EMBL/GenBank/DDBJ whole genome shotgun (WGS) entry which is preliminary data.</text>
</comment>
<keyword evidence="2 5" id="KW-0812">Transmembrane</keyword>
<feature type="chain" id="PRO_5031297782" evidence="6">
    <location>
        <begin position="28"/>
        <end position="302"/>
    </location>
</feature>
<dbReference type="PANTHER" id="PTHR32322:SF9">
    <property type="entry name" value="AMINO-ACID METABOLITE EFFLUX PUMP-RELATED"/>
    <property type="match status" value="1"/>
</dbReference>
<comment type="subcellular location">
    <subcellularLocation>
        <location evidence="1">Membrane</location>
        <topology evidence="1">Multi-pass membrane protein</topology>
    </subcellularLocation>
</comment>
<evidence type="ECO:0000256" key="4">
    <source>
        <dbReference type="ARBA" id="ARBA00023136"/>
    </source>
</evidence>
<dbReference type="Proteomes" id="UP000470213">
    <property type="component" value="Unassembled WGS sequence"/>
</dbReference>
<name>A0A7X5LP41_9ALTE</name>
<evidence type="ECO:0000313" key="9">
    <source>
        <dbReference type="Proteomes" id="UP000470213"/>
    </source>
</evidence>
<keyword evidence="9" id="KW-1185">Reference proteome</keyword>
<evidence type="ECO:0000256" key="1">
    <source>
        <dbReference type="ARBA" id="ARBA00004141"/>
    </source>
</evidence>
<keyword evidence="3 5" id="KW-1133">Transmembrane helix</keyword>
<feature type="transmembrane region" description="Helical" evidence="5">
    <location>
        <begin position="257"/>
        <end position="276"/>
    </location>
</feature>
<dbReference type="InterPro" id="IPR000620">
    <property type="entry name" value="EamA_dom"/>
</dbReference>
<feature type="transmembrane region" description="Helical" evidence="5">
    <location>
        <begin position="90"/>
        <end position="108"/>
    </location>
</feature>
<proteinExistence type="predicted"/>
<feature type="transmembrane region" description="Helical" evidence="5">
    <location>
        <begin position="140"/>
        <end position="160"/>
    </location>
</feature>
<organism evidence="8 9">
    <name type="scientific">Alteromonas profundi</name>
    <dbReference type="NCBI Taxonomy" id="2696062"/>
    <lineage>
        <taxon>Bacteria</taxon>
        <taxon>Pseudomonadati</taxon>
        <taxon>Pseudomonadota</taxon>
        <taxon>Gammaproteobacteria</taxon>
        <taxon>Alteromonadales</taxon>
        <taxon>Alteromonadaceae</taxon>
        <taxon>Alteromonas/Salinimonas group</taxon>
        <taxon>Alteromonas</taxon>
    </lineage>
</organism>
<feature type="transmembrane region" description="Helical" evidence="5">
    <location>
        <begin position="227"/>
        <end position="245"/>
    </location>
</feature>
<dbReference type="SUPFAM" id="SSF103481">
    <property type="entry name" value="Multidrug resistance efflux transporter EmrE"/>
    <property type="match status" value="1"/>
</dbReference>
<dbReference type="RefSeq" id="WP_163088091.1">
    <property type="nucleotide sequence ID" value="NZ_JAAAWN010000031.1"/>
</dbReference>
<dbReference type="AlphaFoldDB" id="A0A7X5LP41"/>
<evidence type="ECO:0000259" key="7">
    <source>
        <dbReference type="Pfam" id="PF00892"/>
    </source>
</evidence>
<evidence type="ECO:0000256" key="2">
    <source>
        <dbReference type="ARBA" id="ARBA00022692"/>
    </source>
</evidence>
<keyword evidence="4 5" id="KW-0472">Membrane</keyword>
<feature type="domain" description="EamA" evidence="7">
    <location>
        <begin position="168"/>
        <end position="299"/>
    </location>
</feature>
<evidence type="ECO:0000256" key="5">
    <source>
        <dbReference type="SAM" id="Phobius"/>
    </source>
</evidence>
<accession>A0A7X5LP41</accession>
<keyword evidence="6" id="KW-0732">Signal</keyword>
<feature type="transmembrane region" description="Helical" evidence="5">
    <location>
        <begin position="166"/>
        <end position="185"/>
    </location>
</feature>
<feature type="transmembrane region" description="Helical" evidence="5">
    <location>
        <begin position="192"/>
        <end position="215"/>
    </location>
</feature>
<feature type="transmembrane region" description="Helical" evidence="5">
    <location>
        <begin position="37"/>
        <end position="55"/>
    </location>
</feature>
<dbReference type="InterPro" id="IPR037185">
    <property type="entry name" value="EmrE-like"/>
</dbReference>
<dbReference type="PANTHER" id="PTHR32322">
    <property type="entry name" value="INNER MEMBRANE TRANSPORTER"/>
    <property type="match status" value="1"/>
</dbReference>
<reference evidence="8 9" key="1">
    <citation type="submission" date="2020-01" db="EMBL/GenBank/DDBJ databases">
        <authorList>
            <person name="Chen J."/>
            <person name="Zhu S."/>
            <person name="Yang J."/>
        </authorList>
    </citation>
    <scope>NUCLEOTIDE SEQUENCE [LARGE SCALE GENOMIC DNA]</scope>
    <source>
        <strain evidence="8 9">345S023</strain>
    </source>
</reference>
<dbReference type="EMBL" id="JAAAWN010000031">
    <property type="protein sequence ID" value="NDV92916.1"/>
    <property type="molecule type" value="Genomic_DNA"/>
</dbReference>
<sequence>MGNAWVMVCVSMLAFAANSLFCRMALAHTSIDPGVFTAIRLISGAFCLGLLVMITQRRARPMTIQTEASDGGAPLPTASALASMYHHGNLLGALALFIYAIGFSYAYVSMTTGAGALLLFGAVQLTMLIVAMLKGERFSLLQWLGFLFAFSGLVVLLLPSASAPKFISACLMIVAGIAWGVYSLLGKKANRPLLLTAGNFAFASLMVVPFVVWLWLEAKVDLDTQGAFYALASGILASGCGYAIWYKALPLIQSTTAATVQLSVPVIATAMGWLFLAEPISGQMMVASLMTLGGIWLVIVKR</sequence>
<evidence type="ECO:0000313" key="8">
    <source>
        <dbReference type="EMBL" id="NDV92916.1"/>
    </source>
</evidence>
<gene>
    <name evidence="8" type="ORF">GTH32_17245</name>
</gene>
<dbReference type="InterPro" id="IPR050638">
    <property type="entry name" value="AA-Vitamin_Transporters"/>
</dbReference>
<protein>
    <submittedName>
        <fullName evidence="8">EamA family transporter</fullName>
    </submittedName>
</protein>
<feature type="transmembrane region" description="Helical" evidence="5">
    <location>
        <begin position="282"/>
        <end position="300"/>
    </location>
</feature>
<evidence type="ECO:0000256" key="6">
    <source>
        <dbReference type="SAM" id="SignalP"/>
    </source>
</evidence>
<evidence type="ECO:0000256" key="3">
    <source>
        <dbReference type="ARBA" id="ARBA00022989"/>
    </source>
</evidence>